<dbReference type="PANTHER" id="PTHR34501">
    <property type="entry name" value="PROTEIN YDDL-RELATED"/>
    <property type="match status" value="1"/>
</dbReference>
<evidence type="ECO:0000313" key="14">
    <source>
        <dbReference type="Proteomes" id="UP001165263"/>
    </source>
</evidence>
<name>A0ABT2BS66_9BURK</name>
<comment type="caution">
    <text evidence="13">The sequence shown here is derived from an EMBL/GenBank/DDBJ whole genome shotgun (WGS) entry which is preliminary data.</text>
</comment>
<feature type="signal peptide" evidence="11">
    <location>
        <begin position="1"/>
        <end position="22"/>
    </location>
</feature>
<evidence type="ECO:0000259" key="12">
    <source>
        <dbReference type="Pfam" id="PF13609"/>
    </source>
</evidence>
<evidence type="ECO:0000256" key="3">
    <source>
        <dbReference type="ARBA" id="ARBA00022448"/>
    </source>
</evidence>
<dbReference type="EMBL" id="JANUHC010000001">
    <property type="protein sequence ID" value="MCS0627891.1"/>
    <property type="molecule type" value="Genomic_DNA"/>
</dbReference>
<dbReference type="PANTHER" id="PTHR34501:SF9">
    <property type="entry name" value="MAJOR OUTER MEMBRANE PROTEIN P.IA"/>
    <property type="match status" value="1"/>
</dbReference>
<evidence type="ECO:0000256" key="8">
    <source>
        <dbReference type="ARBA" id="ARBA00023114"/>
    </source>
</evidence>
<evidence type="ECO:0000256" key="7">
    <source>
        <dbReference type="ARBA" id="ARBA00023065"/>
    </source>
</evidence>
<dbReference type="Gene3D" id="2.40.160.10">
    <property type="entry name" value="Porin"/>
    <property type="match status" value="1"/>
</dbReference>
<keyword evidence="5" id="KW-0812">Transmembrane</keyword>
<keyword evidence="10" id="KW-0998">Cell outer membrane</keyword>
<dbReference type="Pfam" id="PF13609">
    <property type="entry name" value="Porin_4"/>
    <property type="match status" value="1"/>
</dbReference>
<proteinExistence type="predicted"/>
<dbReference type="Proteomes" id="UP001165263">
    <property type="component" value="Unassembled WGS sequence"/>
</dbReference>
<protein>
    <submittedName>
        <fullName evidence="13">Porin</fullName>
    </submittedName>
</protein>
<dbReference type="SUPFAM" id="SSF56935">
    <property type="entry name" value="Porins"/>
    <property type="match status" value="1"/>
</dbReference>
<keyword evidence="9" id="KW-0472">Membrane</keyword>
<keyword evidence="3" id="KW-0813">Transport</keyword>
<evidence type="ECO:0000256" key="10">
    <source>
        <dbReference type="ARBA" id="ARBA00023237"/>
    </source>
</evidence>
<dbReference type="CDD" id="cd00342">
    <property type="entry name" value="gram_neg_porins"/>
    <property type="match status" value="1"/>
</dbReference>
<evidence type="ECO:0000256" key="6">
    <source>
        <dbReference type="ARBA" id="ARBA00022729"/>
    </source>
</evidence>
<dbReference type="InterPro" id="IPR050298">
    <property type="entry name" value="Gram-neg_bact_OMP"/>
</dbReference>
<keyword evidence="7" id="KW-0406">Ion transport</keyword>
<keyword evidence="6 11" id="KW-0732">Signal</keyword>
<organism evidence="13 14">
    <name type="scientific">Telluria mixta</name>
    <dbReference type="NCBI Taxonomy" id="34071"/>
    <lineage>
        <taxon>Bacteria</taxon>
        <taxon>Pseudomonadati</taxon>
        <taxon>Pseudomonadota</taxon>
        <taxon>Betaproteobacteria</taxon>
        <taxon>Burkholderiales</taxon>
        <taxon>Oxalobacteraceae</taxon>
        <taxon>Telluria group</taxon>
        <taxon>Telluria</taxon>
    </lineage>
</organism>
<evidence type="ECO:0000256" key="9">
    <source>
        <dbReference type="ARBA" id="ARBA00023136"/>
    </source>
</evidence>
<keyword evidence="14" id="KW-1185">Reference proteome</keyword>
<gene>
    <name evidence="13" type="ORF">NX786_00830</name>
</gene>
<comment type="subunit">
    <text evidence="2">Homotrimer.</text>
</comment>
<evidence type="ECO:0000256" key="1">
    <source>
        <dbReference type="ARBA" id="ARBA00004571"/>
    </source>
</evidence>
<evidence type="ECO:0000256" key="2">
    <source>
        <dbReference type="ARBA" id="ARBA00011233"/>
    </source>
</evidence>
<dbReference type="InterPro" id="IPR023614">
    <property type="entry name" value="Porin_dom_sf"/>
</dbReference>
<evidence type="ECO:0000256" key="11">
    <source>
        <dbReference type="SAM" id="SignalP"/>
    </source>
</evidence>
<evidence type="ECO:0000256" key="5">
    <source>
        <dbReference type="ARBA" id="ARBA00022692"/>
    </source>
</evidence>
<dbReference type="RefSeq" id="WP_259447152.1">
    <property type="nucleotide sequence ID" value="NZ_CP119520.1"/>
</dbReference>
<feature type="chain" id="PRO_5045367012" evidence="11">
    <location>
        <begin position="23"/>
        <end position="362"/>
    </location>
</feature>
<feature type="domain" description="Porin" evidence="12">
    <location>
        <begin position="13"/>
        <end position="333"/>
    </location>
</feature>
<evidence type="ECO:0000256" key="4">
    <source>
        <dbReference type="ARBA" id="ARBA00022452"/>
    </source>
</evidence>
<comment type="subcellular location">
    <subcellularLocation>
        <location evidence="1">Cell outer membrane</location>
        <topology evidence="1">Multi-pass membrane protein</topology>
    </subcellularLocation>
</comment>
<reference evidence="13" key="1">
    <citation type="submission" date="2022-08" db="EMBL/GenBank/DDBJ databases">
        <title>Reclassification of Massilia species as members of the genera Telluria, Duganella, Pseudoduganella, Mokoshia gen. nov. and Zemynaea gen. nov. using orthogonal and non-orthogonal genome-based approaches.</title>
        <authorList>
            <person name="Bowman J.P."/>
        </authorList>
    </citation>
    <scope>NUCLEOTIDE SEQUENCE</scope>
    <source>
        <strain evidence="13">LMG 11547</strain>
    </source>
</reference>
<keyword evidence="8" id="KW-0626">Porin</keyword>
<sequence>MKSIAHRTMGLMCALAASGANAQTVMQVYGLIDTGMVWVNNVDVQGRSFVKMPSLTSTFPSLLGFRSTEDLDNGLQAFYVLENGLMMDTGSAGQGGRLFGRQALVGLLGAWGTLTLGRQLNMTSIATIKTDVLGPHLFSVRSIDAYLANARSDNAIGYLGNFNGIVVGATWSFGRDGSAAGGPTATNCPGEVPGNAKACRQYTGLLGYETKDWGLNGSYDRMYGNSGAAGGLTSSANTDTRTTINGFLVLGATKIGGGVIERETRAATGLSESNLYYLGVSYPIGVCAIDAQVARRDTKHSSSEVAMLVGRLTYSLSKRSAVYTSIGRMVNKGSSAVSLDAGGTVAPGLGQNGVMAGLRHTF</sequence>
<dbReference type="InterPro" id="IPR033900">
    <property type="entry name" value="Gram_neg_porin_domain"/>
</dbReference>
<keyword evidence="4" id="KW-1134">Transmembrane beta strand</keyword>
<accession>A0ABT2BS66</accession>
<evidence type="ECO:0000313" key="13">
    <source>
        <dbReference type="EMBL" id="MCS0627891.1"/>
    </source>
</evidence>